<dbReference type="PANTHER" id="PTHR35790">
    <property type="entry name" value="HTH-TYPE TRANSCRIPTIONAL REGULATOR PCHR"/>
    <property type="match status" value="1"/>
</dbReference>
<dbReference type="GO" id="GO:0003700">
    <property type="term" value="F:DNA-binding transcription factor activity"/>
    <property type="evidence" value="ECO:0007669"/>
    <property type="project" value="InterPro"/>
</dbReference>
<dbReference type="Proteomes" id="UP000214975">
    <property type="component" value="Chromosome"/>
</dbReference>
<organism evidence="1 2">
    <name type="scientific">Thermoanaerobacterium thermosaccharolyticum</name>
    <name type="common">Clostridium thermosaccharolyticum</name>
    <dbReference type="NCBI Taxonomy" id="1517"/>
    <lineage>
        <taxon>Bacteria</taxon>
        <taxon>Bacillati</taxon>
        <taxon>Bacillota</taxon>
        <taxon>Clostridia</taxon>
        <taxon>Thermoanaerobacterales</taxon>
        <taxon>Thermoanaerobacteraceae</taxon>
        <taxon>Thermoanaerobacterium</taxon>
    </lineage>
</organism>
<proteinExistence type="predicted"/>
<dbReference type="SUPFAM" id="SSF46785">
    <property type="entry name" value="Winged helix' DNA-binding domain"/>
    <property type="match status" value="1"/>
</dbReference>
<name>A0A223I0Z9_THETR</name>
<dbReference type="Gene3D" id="1.10.10.10">
    <property type="entry name" value="Winged helix-like DNA-binding domain superfamily/Winged helix DNA-binding domain"/>
    <property type="match status" value="1"/>
</dbReference>
<gene>
    <name evidence="1" type="ORF">Thert_02535</name>
</gene>
<dbReference type="InterPro" id="IPR036390">
    <property type="entry name" value="WH_DNA-bd_sf"/>
</dbReference>
<sequence length="156" mass="17891">MSDSVTIDDLCELFRQVINQYIELDKKPYSYGIGQKLYLSEVHTIDAIGKHDKINITKLAMYQNVTKGAVSQMVRKLVKKNLVIKSVSPETENEVVLSLTEDGKKVYRGHERFHKYLNKKIEHLLAQQPPGTCELLASLGMELKKIWKTLEVEKSE</sequence>
<accession>A0A223I0Z9</accession>
<dbReference type="InterPro" id="IPR052067">
    <property type="entry name" value="Metal_resp_HTH_trans_reg"/>
</dbReference>
<dbReference type="PROSITE" id="PS50995">
    <property type="entry name" value="HTH_MARR_2"/>
    <property type="match status" value="1"/>
</dbReference>
<dbReference type="RefSeq" id="WP_094397715.1">
    <property type="nucleotide sequence ID" value="NZ_CP016893.1"/>
</dbReference>
<dbReference type="AlphaFoldDB" id="A0A223I0Z9"/>
<dbReference type="PANTHER" id="PTHR35790:SF4">
    <property type="entry name" value="HTH-TYPE TRANSCRIPTIONAL REGULATOR PCHR"/>
    <property type="match status" value="1"/>
</dbReference>
<dbReference type="SMART" id="SM00347">
    <property type="entry name" value="HTH_MARR"/>
    <property type="match status" value="1"/>
</dbReference>
<dbReference type="InterPro" id="IPR000835">
    <property type="entry name" value="HTH_MarR-typ"/>
</dbReference>
<evidence type="ECO:0000313" key="1">
    <source>
        <dbReference type="EMBL" id="AST58402.1"/>
    </source>
</evidence>
<dbReference type="EMBL" id="CP016893">
    <property type="protein sequence ID" value="AST58402.1"/>
    <property type="molecule type" value="Genomic_DNA"/>
</dbReference>
<reference evidence="1 2" key="1">
    <citation type="submission" date="2016-08" db="EMBL/GenBank/DDBJ databases">
        <title>A novel genetic cassette of butanologenic Thermoanaerobacterium thermosaccharolyticum that directly convert cellulose to butanol.</title>
        <authorList>
            <person name="Li T."/>
            <person name="He J."/>
        </authorList>
    </citation>
    <scope>NUCLEOTIDE SEQUENCE [LARGE SCALE GENOMIC DNA]</scope>
    <source>
        <strain evidence="1 2">TG57</strain>
    </source>
</reference>
<protein>
    <submittedName>
        <fullName evidence="1">MarR family transcriptional regulator</fullName>
    </submittedName>
</protein>
<dbReference type="InterPro" id="IPR036388">
    <property type="entry name" value="WH-like_DNA-bd_sf"/>
</dbReference>
<evidence type="ECO:0000313" key="2">
    <source>
        <dbReference type="Proteomes" id="UP000214975"/>
    </source>
</evidence>
<dbReference type="Pfam" id="PF01047">
    <property type="entry name" value="MarR"/>
    <property type="match status" value="1"/>
</dbReference>